<evidence type="ECO:0000256" key="2">
    <source>
        <dbReference type="SAM" id="Phobius"/>
    </source>
</evidence>
<gene>
    <name evidence="4" type="ORF">S01H1_13710</name>
</gene>
<dbReference type="Gene3D" id="6.10.250.2090">
    <property type="match status" value="1"/>
</dbReference>
<dbReference type="InterPro" id="IPR036013">
    <property type="entry name" value="Band_7/SPFH_dom_sf"/>
</dbReference>
<dbReference type="GO" id="GO:0098552">
    <property type="term" value="C:side of membrane"/>
    <property type="evidence" value="ECO:0007669"/>
    <property type="project" value="UniProtKB-ARBA"/>
</dbReference>
<dbReference type="PRINTS" id="PR00721">
    <property type="entry name" value="STOMATIN"/>
</dbReference>
<dbReference type="SMART" id="SM00244">
    <property type="entry name" value="PHB"/>
    <property type="match status" value="1"/>
</dbReference>
<evidence type="ECO:0000256" key="1">
    <source>
        <dbReference type="ARBA" id="ARBA00008164"/>
    </source>
</evidence>
<feature type="domain" description="Band 7" evidence="3">
    <location>
        <begin position="19"/>
        <end position="176"/>
    </location>
</feature>
<dbReference type="AlphaFoldDB" id="X0TPL7"/>
<keyword evidence="2" id="KW-0812">Transmembrane</keyword>
<organism evidence="4">
    <name type="scientific">marine sediment metagenome</name>
    <dbReference type="NCBI Taxonomy" id="412755"/>
    <lineage>
        <taxon>unclassified sequences</taxon>
        <taxon>metagenomes</taxon>
        <taxon>ecological metagenomes</taxon>
    </lineage>
</organism>
<dbReference type="InterPro" id="IPR001107">
    <property type="entry name" value="Band_7"/>
</dbReference>
<evidence type="ECO:0000313" key="4">
    <source>
        <dbReference type="EMBL" id="GAF78060.1"/>
    </source>
</evidence>
<dbReference type="PANTHER" id="PTHR10264">
    <property type="entry name" value="BAND 7 PROTEIN-RELATED"/>
    <property type="match status" value="1"/>
</dbReference>
<keyword evidence="2" id="KW-0472">Membrane</keyword>
<keyword evidence="2" id="KW-1133">Transmembrane helix</keyword>
<proteinExistence type="inferred from homology"/>
<comment type="similarity">
    <text evidence="1">Belongs to the band 7/mec-2 family.</text>
</comment>
<protein>
    <recommendedName>
        <fullName evidence="3">Band 7 domain-containing protein</fullName>
    </recommendedName>
</protein>
<dbReference type="FunFam" id="3.30.479.30:FF:000004">
    <property type="entry name" value="Putative membrane protease family, stomatin"/>
    <property type="match status" value="1"/>
</dbReference>
<dbReference type="SUPFAM" id="SSF117892">
    <property type="entry name" value="Band 7/SPFH domain"/>
    <property type="match status" value="1"/>
</dbReference>
<comment type="caution">
    <text evidence="4">The sequence shown here is derived from an EMBL/GenBank/DDBJ whole genome shotgun (WGS) entry which is preliminary data.</text>
</comment>
<dbReference type="Gene3D" id="3.30.479.30">
    <property type="entry name" value="Band 7 domain"/>
    <property type="match status" value="1"/>
</dbReference>
<name>X0TPL7_9ZZZZ</name>
<dbReference type="CDD" id="cd08826">
    <property type="entry name" value="SPFH_eoslipins_u1"/>
    <property type="match status" value="1"/>
</dbReference>
<reference evidence="4" key="1">
    <citation type="journal article" date="2014" name="Front. Microbiol.">
        <title>High frequency of phylogenetically diverse reductive dehalogenase-homologous genes in deep subseafloor sedimentary metagenomes.</title>
        <authorList>
            <person name="Kawai M."/>
            <person name="Futagami T."/>
            <person name="Toyoda A."/>
            <person name="Takaki Y."/>
            <person name="Nishi S."/>
            <person name="Hori S."/>
            <person name="Arai W."/>
            <person name="Tsubouchi T."/>
            <person name="Morono Y."/>
            <person name="Uchiyama I."/>
            <person name="Ito T."/>
            <person name="Fujiyama A."/>
            <person name="Inagaki F."/>
            <person name="Takami H."/>
        </authorList>
    </citation>
    <scope>NUCLEOTIDE SEQUENCE</scope>
    <source>
        <strain evidence="4">Expedition CK06-06</strain>
    </source>
</reference>
<evidence type="ECO:0000259" key="3">
    <source>
        <dbReference type="SMART" id="SM00244"/>
    </source>
</evidence>
<accession>X0TPL7</accession>
<dbReference type="Pfam" id="PF01145">
    <property type="entry name" value="Band_7"/>
    <property type="match status" value="1"/>
</dbReference>
<dbReference type="GO" id="GO:0005886">
    <property type="term" value="C:plasma membrane"/>
    <property type="evidence" value="ECO:0007669"/>
    <property type="project" value="InterPro"/>
</dbReference>
<dbReference type="PANTHER" id="PTHR10264:SF19">
    <property type="entry name" value="AT06885P-RELATED"/>
    <property type="match status" value="1"/>
</dbReference>
<dbReference type="InterPro" id="IPR043202">
    <property type="entry name" value="Band-7_stomatin-like"/>
</dbReference>
<dbReference type="EMBL" id="BARS01007084">
    <property type="protein sequence ID" value="GAF78060.1"/>
    <property type="molecule type" value="Genomic_DNA"/>
</dbReference>
<sequence length="255" mass="28320">MSWFIYFVIAVVVIILLSAAIKIVREYERGGVFRLGRWVGLRGPGLVLIIPFIENMRKIDLRVITMDVPEQECITLDNVTVRVDAVIYFRVVEPGDAILKVLDYIKATSLLAATTLRNVVGQSTLDELLGQRDRLNEKIQAVVDEGTNPWGIKVSMVEVKDVQLPQTMQRAMAAQAEAERDRRAKVVHAEGEAQAAEKLAEAAKIISSQPSALQLRYLQTLSSIATERSNVILFPLPMELLAPLLGKISGSEKEK</sequence>
<feature type="transmembrane region" description="Helical" evidence="2">
    <location>
        <begin position="6"/>
        <end position="24"/>
    </location>
</feature>
<dbReference type="InterPro" id="IPR001972">
    <property type="entry name" value="Stomatin_HflK_fam"/>
</dbReference>